<dbReference type="Pfam" id="PF13560">
    <property type="entry name" value="HTH_31"/>
    <property type="match status" value="1"/>
</dbReference>
<dbReference type="EMBL" id="RZNC01000001">
    <property type="protein sequence ID" value="RWZ68768.1"/>
    <property type="molecule type" value="Genomic_DNA"/>
</dbReference>
<dbReference type="Gene3D" id="1.10.260.40">
    <property type="entry name" value="lambda repressor-like DNA-binding domains"/>
    <property type="match status" value="1"/>
</dbReference>
<comment type="caution">
    <text evidence="3">The sequence shown here is derived from an EMBL/GenBank/DDBJ whole genome shotgun (WGS) entry which is preliminary data.</text>
</comment>
<dbReference type="PROSITE" id="PS50943">
    <property type="entry name" value="HTH_CROC1"/>
    <property type="match status" value="1"/>
</dbReference>
<keyword evidence="1" id="KW-0238">DNA-binding</keyword>
<dbReference type="OrthoDB" id="9810578at2"/>
<dbReference type="GO" id="GO:0005829">
    <property type="term" value="C:cytosol"/>
    <property type="evidence" value="ECO:0007669"/>
    <property type="project" value="TreeGrafter"/>
</dbReference>
<evidence type="ECO:0000256" key="1">
    <source>
        <dbReference type="ARBA" id="ARBA00023125"/>
    </source>
</evidence>
<sequence length="472" mass="52543">MDTLGHRIRHFRTAAGLTLDALGDRVGVAGSQLSLIENGKREPRLSTLHAIASELGLDLAELLSGEAPTRRAALEIELERAQRGALYATLGLPRVRVTKGTTDETLEAVVGLHRELQRRASEAIATPEEARRANTELRERMREHDNYLPEIESLAEERVRAAGHTSGALTHRTVGIMAEQLGFTLIYVADLPNSTRSVIDMENKRIYLPPASIPGGHGLRSMALQAMAHRVLGHERPESYAEFLHQRLEINYYAACCLMPQTAAVSFLTQAKREKDLAIEDFRDAFGVTHEAAAHRFTNLATSKLDIRMHFLRVTGDGSLLRGYENDGLPLPTDVTGAIEGQFVCRKWSARNAFDRTNRTTELYQYTDTPAGTYWCATQTGSTDDGEFSISVGVPFDDARWFRGRETTERAESRCPDESCCRRPSDELAARWAGKAWPSARVHTHTFAPLPRGSFPGVDDTEVYEFLSRHES</sequence>
<dbReference type="PANTHER" id="PTHR46797:SF1">
    <property type="entry name" value="METHYLPHOSPHONATE SYNTHASE"/>
    <property type="match status" value="1"/>
</dbReference>
<dbReference type="AlphaFoldDB" id="A0A444QGZ6"/>
<dbReference type="PANTHER" id="PTHR46797">
    <property type="entry name" value="HTH-TYPE TRANSCRIPTIONAL REGULATOR"/>
    <property type="match status" value="1"/>
</dbReference>
<evidence type="ECO:0000313" key="4">
    <source>
        <dbReference type="Proteomes" id="UP000288603"/>
    </source>
</evidence>
<gene>
    <name evidence="3" type="ORF">ELQ92_04440</name>
</gene>
<name>A0A444QGZ6_9MICO</name>
<feature type="domain" description="HTH cro/C1-type" evidence="2">
    <location>
        <begin position="8"/>
        <end position="62"/>
    </location>
</feature>
<organism evidence="3 4">
    <name type="scientific">Labedella populi</name>
    <dbReference type="NCBI Taxonomy" id="2498850"/>
    <lineage>
        <taxon>Bacteria</taxon>
        <taxon>Bacillati</taxon>
        <taxon>Actinomycetota</taxon>
        <taxon>Actinomycetes</taxon>
        <taxon>Micrococcales</taxon>
        <taxon>Microbacteriaceae</taxon>
        <taxon>Labedella</taxon>
    </lineage>
</organism>
<keyword evidence="4" id="KW-1185">Reference proteome</keyword>
<evidence type="ECO:0000259" key="2">
    <source>
        <dbReference type="PROSITE" id="PS50943"/>
    </source>
</evidence>
<proteinExistence type="predicted"/>
<dbReference type="Proteomes" id="UP000288603">
    <property type="component" value="Unassembled WGS sequence"/>
</dbReference>
<dbReference type="InterPro" id="IPR001387">
    <property type="entry name" value="Cro/C1-type_HTH"/>
</dbReference>
<protein>
    <submittedName>
        <fullName evidence="3">XRE family transcriptional regulator</fullName>
    </submittedName>
</protein>
<dbReference type="InterPro" id="IPR050807">
    <property type="entry name" value="TransReg_Diox_bact_type"/>
</dbReference>
<evidence type="ECO:0000313" key="3">
    <source>
        <dbReference type="EMBL" id="RWZ68768.1"/>
    </source>
</evidence>
<dbReference type="CDD" id="cd00093">
    <property type="entry name" value="HTH_XRE"/>
    <property type="match status" value="1"/>
</dbReference>
<dbReference type="SMART" id="SM00530">
    <property type="entry name" value="HTH_XRE"/>
    <property type="match status" value="1"/>
</dbReference>
<dbReference type="InterPro" id="IPR010982">
    <property type="entry name" value="Lambda_DNA-bd_dom_sf"/>
</dbReference>
<dbReference type="GO" id="GO:0003700">
    <property type="term" value="F:DNA-binding transcription factor activity"/>
    <property type="evidence" value="ECO:0007669"/>
    <property type="project" value="TreeGrafter"/>
</dbReference>
<reference evidence="3 4" key="1">
    <citation type="submission" date="2018-12" db="EMBL/GenBank/DDBJ databases">
        <authorList>
            <person name="Li F."/>
        </authorList>
    </citation>
    <scope>NUCLEOTIDE SEQUENCE [LARGE SCALE GENOMIC DNA]</scope>
    <source>
        <strain evidence="3 4">8H24J-4-2</strain>
    </source>
</reference>
<dbReference type="GO" id="GO:0003677">
    <property type="term" value="F:DNA binding"/>
    <property type="evidence" value="ECO:0007669"/>
    <property type="project" value="UniProtKB-KW"/>
</dbReference>
<dbReference type="SUPFAM" id="SSF47413">
    <property type="entry name" value="lambda repressor-like DNA-binding domains"/>
    <property type="match status" value="1"/>
</dbReference>
<accession>A0A444QGZ6</accession>